<evidence type="ECO:0000313" key="1">
    <source>
        <dbReference type="EMBL" id="JAH57683.1"/>
    </source>
</evidence>
<protein>
    <submittedName>
        <fullName evidence="1">Uncharacterized protein</fullName>
    </submittedName>
</protein>
<reference evidence="1" key="1">
    <citation type="submission" date="2014-11" db="EMBL/GenBank/DDBJ databases">
        <authorList>
            <person name="Amaro Gonzalez C."/>
        </authorList>
    </citation>
    <scope>NUCLEOTIDE SEQUENCE</scope>
</reference>
<dbReference type="AlphaFoldDB" id="A0A0E9TY61"/>
<name>A0A0E9TY61_ANGAN</name>
<reference evidence="1" key="2">
    <citation type="journal article" date="2015" name="Fish Shellfish Immunol.">
        <title>Early steps in the European eel (Anguilla anguilla)-Vibrio vulnificus interaction in the gills: Role of the RtxA13 toxin.</title>
        <authorList>
            <person name="Callol A."/>
            <person name="Pajuelo D."/>
            <person name="Ebbesson L."/>
            <person name="Teles M."/>
            <person name="MacKenzie S."/>
            <person name="Amaro C."/>
        </authorList>
    </citation>
    <scope>NUCLEOTIDE SEQUENCE</scope>
</reference>
<proteinExistence type="predicted"/>
<organism evidence="1">
    <name type="scientific">Anguilla anguilla</name>
    <name type="common">European freshwater eel</name>
    <name type="synonym">Muraena anguilla</name>
    <dbReference type="NCBI Taxonomy" id="7936"/>
    <lineage>
        <taxon>Eukaryota</taxon>
        <taxon>Metazoa</taxon>
        <taxon>Chordata</taxon>
        <taxon>Craniata</taxon>
        <taxon>Vertebrata</taxon>
        <taxon>Euteleostomi</taxon>
        <taxon>Actinopterygii</taxon>
        <taxon>Neopterygii</taxon>
        <taxon>Teleostei</taxon>
        <taxon>Anguilliformes</taxon>
        <taxon>Anguillidae</taxon>
        <taxon>Anguilla</taxon>
    </lineage>
</organism>
<dbReference type="EMBL" id="GBXM01050894">
    <property type="protein sequence ID" value="JAH57683.1"/>
    <property type="molecule type" value="Transcribed_RNA"/>
</dbReference>
<sequence length="26" mass="2987">MKEYAVGVVPDMKAIERRLAVTLHCR</sequence>
<accession>A0A0E9TY61</accession>